<name>A0A0A8YIB3_ARUDO</name>
<reference evidence="1" key="2">
    <citation type="journal article" date="2015" name="Data Brief">
        <title>Shoot transcriptome of the giant reed, Arundo donax.</title>
        <authorList>
            <person name="Barrero R.A."/>
            <person name="Guerrero F.D."/>
            <person name="Moolhuijzen P."/>
            <person name="Goolsby J.A."/>
            <person name="Tidwell J."/>
            <person name="Bellgard S.E."/>
            <person name="Bellgard M.I."/>
        </authorList>
    </citation>
    <scope>NUCLEOTIDE SEQUENCE</scope>
    <source>
        <tissue evidence="1">Shoot tissue taken approximately 20 cm above the soil surface</tissue>
    </source>
</reference>
<proteinExistence type="predicted"/>
<evidence type="ECO:0000313" key="1">
    <source>
        <dbReference type="EMBL" id="JAD25195.1"/>
    </source>
</evidence>
<accession>A0A0A8YIB3</accession>
<protein>
    <submittedName>
        <fullName evidence="1">Uncharacterized protein</fullName>
    </submittedName>
</protein>
<dbReference type="EMBL" id="GBRH01272700">
    <property type="protein sequence ID" value="JAD25195.1"/>
    <property type="molecule type" value="Transcribed_RNA"/>
</dbReference>
<organism evidence="1">
    <name type="scientific">Arundo donax</name>
    <name type="common">Giant reed</name>
    <name type="synonym">Donax arundinaceus</name>
    <dbReference type="NCBI Taxonomy" id="35708"/>
    <lineage>
        <taxon>Eukaryota</taxon>
        <taxon>Viridiplantae</taxon>
        <taxon>Streptophyta</taxon>
        <taxon>Embryophyta</taxon>
        <taxon>Tracheophyta</taxon>
        <taxon>Spermatophyta</taxon>
        <taxon>Magnoliopsida</taxon>
        <taxon>Liliopsida</taxon>
        <taxon>Poales</taxon>
        <taxon>Poaceae</taxon>
        <taxon>PACMAD clade</taxon>
        <taxon>Arundinoideae</taxon>
        <taxon>Arundineae</taxon>
        <taxon>Arundo</taxon>
    </lineage>
</organism>
<dbReference type="AlphaFoldDB" id="A0A0A8YIB3"/>
<reference evidence="1" key="1">
    <citation type="submission" date="2014-09" db="EMBL/GenBank/DDBJ databases">
        <authorList>
            <person name="Magalhaes I.L.F."/>
            <person name="Oliveira U."/>
            <person name="Santos F.R."/>
            <person name="Vidigal T.H.D.A."/>
            <person name="Brescovit A.D."/>
            <person name="Santos A.J."/>
        </authorList>
    </citation>
    <scope>NUCLEOTIDE SEQUENCE</scope>
    <source>
        <tissue evidence="1">Shoot tissue taken approximately 20 cm above the soil surface</tissue>
    </source>
</reference>
<sequence>MGGGHRGHLLLANMLQPPLSRTPPARRAPLNSLLHLEGVIDGVVTPIMAAITAH</sequence>